<dbReference type="Pfam" id="PF13472">
    <property type="entry name" value="Lipase_GDSL_2"/>
    <property type="match status" value="1"/>
</dbReference>
<organism evidence="2 3">
    <name type="scientific">Seiridium unicorne</name>
    <dbReference type="NCBI Taxonomy" id="138068"/>
    <lineage>
        <taxon>Eukaryota</taxon>
        <taxon>Fungi</taxon>
        <taxon>Dikarya</taxon>
        <taxon>Ascomycota</taxon>
        <taxon>Pezizomycotina</taxon>
        <taxon>Sordariomycetes</taxon>
        <taxon>Xylariomycetidae</taxon>
        <taxon>Amphisphaeriales</taxon>
        <taxon>Sporocadaceae</taxon>
        <taxon>Seiridium</taxon>
    </lineage>
</organism>
<sequence length="225" mass="25102">MKIYQDEQFLLFDDSITEYSSMEENGLTPALQRDPERAKARILTILFGANDATSETASNDSHVPLGQYTENLKAILSHPMIATQACRVLLITPPPIDEHQYEIKDINTGHPGLTRFSHLAKGYAAACIQVGESMGVPVLDLWSCLMKRAGWRGDDAILTGSKGEERNEILSRLLSNGQCTFRARGCQLFYDGLMGFLSKTWPELMPQNLPYVFPTCHEFTGELEA</sequence>
<evidence type="ECO:0000313" key="2">
    <source>
        <dbReference type="EMBL" id="KAK9413536.1"/>
    </source>
</evidence>
<evidence type="ECO:0000259" key="1">
    <source>
        <dbReference type="Pfam" id="PF13472"/>
    </source>
</evidence>
<dbReference type="InterPro" id="IPR045136">
    <property type="entry name" value="Iah1-like"/>
</dbReference>
<dbReference type="EMBL" id="JARVKF010000438">
    <property type="protein sequence ID" value="KAK9413536.1"/>
    <property type="molecule type" value="Genomic_DNA"/>
</dbReference>
<keyword evidence="3" id="KW-1185">Reference proteome</keyword>
<proteinExistence type="predicted"/>
<gene>
    <name evidence="2" type="ORF">SUNI508_11858</name>
</gene>
<dbReference type="SUPFAM" id="SSF52266">
    <property type="entry name" value="SGNH hydrolase"/>
    <property type="match status" value="1"/>
</dbReference>
<dbReference type="PANTHER" id="PTHR14209">
    <property type="entry name" value="ISOAMYL ACETATE-HYDROLYZING ESTERASE 1"/>
    <property type="match status" value="1"/>
</dbReference>
<protein>
    <submittedName>
        <fullName evidence="2">Isoamyl acetate-hydrolyzing esterase</fullName>
    </submittedName>
</protein>
<feature type="domain" description="SGNH hydrolase-type esterase" evidence="1">
    <location>
        <begin position="32"/>
        <end position="154"/>
    </location>
</feature>
<dbReference type="InterPro" id="IPR036514">
    <property type="entry name" value="SGNH_hydro_sf"/>
</dbReference>
<accession>A0ABR2UG76</accession>
<dbReference type="Proteomes" id="UP001408356">
    <property type="component" value="Unassembled WGS sequence"/>
</dbReference>
<dbReference type="PANTHER" id="PTHR14209:SF19">
    <property type="entry name" value="ISOAMYL ACETATE-HYDROLYZING ESTERASE 1 HOMOLOG"/>
    <property type="match status" value="1"/>
</dbReference>
<name>A0ABR2UG76_9PEZI</name>
<evidence type="ECO:0000313" key="3">
    <source>
        <dbReference type="Proteomes" id="UP001408356"/>
    </source>
</evidence>
<dbReference type="InterPro" id="IPR013830">
    <property type="entry name" value="SGNH_hydro"/>
</dbReference>
<reference evidence="2 3" key="1">
    <citation type="journal article" date="2024" name="J. Plant Pathol.">
        <title>Sequence and assembly of the genome of Seiridium unicorne, isolate CBS 538.82, causal agent of cypress canker disease.</title>
        <authorList>
            <person name="Scali E."/>
            <person name="Rocca G.D."/>
            <person name="Danti R."/>
            <person name="Garbelotto M."/>
            <person name="Barberini S."/>
            <person name="Baroncelli R."/>
            <person name="Emiliani G."/>
        </authorList>
    </citation>
    <scope>NUCLEOTIDE SEQUENCE [LARGE SCALE GENOMIC DNA]</scope>
    <source>
        <strain evidence="2 3">BM-138-508</strain>
    </source>
</reference>
<dbReference type="Gene3D" id="3.40.50.1110">
    <property type="entry name" value="SGNH hydrolase"/>
    <property type="match status" value="1"/>
</dbReference>
<comment type="caution">
    <text evidence="2">The sequence shown here is derived from an EMBL/GenBank/DDBJ whole genome shotgun (WGS) entry which is preliminary data.</text>
</comment>